<dbReference type="InterPro" id="IPR011990">
    <property type="entry name" value="TPR-like_helical_dom_sf"/>
</dbReference>
<keyword evidence="7" id="KW-1185">Reference proteome</keyword>
<dbReference type="EMBL" id="FUWG01000011">
    <property type="protein sequence ID" value="SJZ53103.1"/>
    <property type="molecule type" value="Genomic_DNA"/>
</dbReference>
<feature type="compositionally biased region" description="Polar residues" evidence="4">
    <location>
        <begin position="229"/>
        <end position="240"/>
    </location>
</feature>
<feature type="signal peptide" evidence="5">
    <location>
        <begin position="1"/>
        <end position="20"/>
    </location>
</feature>
<evidence type="ECO:0000256" key="1">
    <source>
        <dbReference type="ARBA" id="ARBA00022737"/>
    </source>
</evidence>
<dbReference type="SUPFAM" id="SSF48452">
    <property type="entry name" value="TPR-like"/>
    <property type="match status" value="1"/>
</dbReference>
<evidence type="ECO:0000256" key="2">
    <source>
        <dbReference type="ARBA" id="ARBA00022803"/>
    </source>
</evidence>
<dbReference type="RefSeq" id="WP_159446186.1">
    <property type="nucleotide sequence ID" value="NZ_FUWG01000011.1"/>
</dbReference>
<dbReference type="OrthoDB" id="358807at2"/>
<evidence type="ECO:0000256" key="3">
    <source>
        <dbReference type="PROSITE-ProRule" id="PRU00339"/>
    </source>
</evidence>
<dbReference type="Pfam" id="PF13432">
    <property type="entry name" value="TPR_16"/>
    <property type="match status" value="1"/>
</dbReference>
<dbReference type="PROSITE" id="PS50005">
    <property type="entry name" value="TPR"/>
    <property type="match status" value="2"/>
</dbReference>
<proteinExistence type="predicted"/>
<dbReference type="GeneID" id="78316854"/>
<feature type="chain" id="PRO_5010533670" evidence="5">
    <location>
        <begin position="21"/>
        <end position="256"/>
    </location>
</feature>
<organism evidence="6 7">
    <name type="scientific">Treponema porcinum</name>
    <dbReference type="NCBI Taxonomy" id="261392"/>
    <lineage>
        <taxon>Bacteria</taxon>
        <taxon>Pseudomonadati</taxon>
        <taxon>Spirochaetota</taxon>
        <taxon>Spirochaetia</taxon>
        <taxon>Spirochaetales</taxon>
        <taxon>Treponemataceae</taxon>
        <taxon>Treponema</taxon>
    </lineage>
</organism>
<gene>
    <name evidence="6" type="ORF">SAMN02745149_01566</name>
</gene>
<feature type="repeat" description="TPR" evidence="3">
    <location>
        <begin position="86"/>
        <end position="119"/>
    </location>
</feature>
<feature type="repeat" description="TPR" evidence="3">
    <location>
        <begin position="51"/>
        <end position="84"/>
    </location>
</feature>
<reference evidence="6 7" key="1">
    <citation type="submission" date="2017-02" db="EMBL/GenBank/DDBJ databases">
        <authorList>
            <person name="Peterson S.W."/>
        </authorList>
    </citation>
    <scope>NUCLEOTIDE SEQUENCE [LARGE SCALE GENOMIC DNA]</scope>
    <source>
        <strain evidence="6 7">ATCC BAA-908</strain>
    </source>
</reference>
<feature type="compositionally biased region" description="Acidic residues" evidence="4">
    <location>
        <begin position="245"/>
        <end position="256"/>
    </location>
</feature>
<dbReference type="Proteomes" id="UP000190423">
    <property type="component" value="Unassembled WGS sequence"/>
</dbReference>
<evidence type="ECO:0000313" key="7">
    <source>
        <dbReference type="Proteomes" id="UP000190423"/>
    </source>
</evidence>
<evidence type="ECO:0000313" key="6">
    <source>
        <dbReference type="EMBL" id="SJZ53103.1"/>
    </source>
</evidence>
<feature type="compositionally biased region" description="Basic and acidic residues" evidence="4">
    <location>
        <begin position="202"/>
        <end position="225"/>
    </location>
</feature>
<sequence length="256" mass="29057">MKKRFVSLFFIVSAMAFLSAESEGERQFKANNPSGAAVLLESEIQRGEISADTYNFLGLAYFQLGEYAKSIDAFERGMKSSYADRKKLCFNEGNVAYASGDYEKAENCFSLAVAVSPQMYSAVLNRANARLMQKKYGSALDDYKLYVASVPDDPQRDSIIRLISYLEEQLVFEEQEKVRLAEEQKRIAEENERMQAEIARREAEQAAAEAARKAEEEERRRKLLEEVANSLQQTDTTNMTAGAEEVLDYEYESELD</sequence>
<dbReference type="Pfam" id="PF07719">
    <property type="entry name" value="TPR_2"/>
    <property type="match status" value="1"/>
</dbReference>
<name>A0A1T4LEK7_TREPO</name>
<dbReference type="AlphaFoldDB" id="A0A1T4LEK7"/>
<dbReference type="InterPro" id="IPR013105">
    <property type="entry name" value="TPR_2"/>
</dbReference>
<keyword evidence="5" id="KW-0732">Signal</keyword>
<dbReference type="SMART" id="SM00028">
    <property type="entry name" value="TPR"/>
    <property type="match status" value="3"/>
</dbReference>
<dbReference type="STRING" id="261392.SAMN02745149_01566"/>
<evidence type="ECO:0000256" key="4">
    <source>
        <dbReference type="SAM" id="MobiDB-lite"/>
    </source>
</evidence>
<keyword evidence="2 3" id="KW-0802">TPR repeat</keyword>
<keyword evidence="1" id="KW-0677">Repeat</keyword>
<dbReference type="InterPro" id="IPR019734">
    <property type="entry name" value="TPR_rpt"/>
</dbReference>
<protein>
    <submittedName>
        <fullName evidence="6">Tetratricopeptide repeat-containing protein</fullName>
    </submittedName>
</protein>
<dbReference type="Gene3D" id="1.25.40.10">
    <property type="entry name" value="Tetratricopeptide repeat domain"/>
    <property type="match status" value="2"/>
</dbReference>
<feature type="region of interest" description="Disordered" evidence="4">
    <location>
        <begin position="202"/>
        <end position="256"/>
    </location>
</feature>
<accession>A0A1T4LEK7</accession>
<evidence type="ECO:0000256" key="5">
    <source>
        <dbReference type="SAM" id="SignalP"/>
    </source>
</evidence>